<protein>
    <recommendedName>
        <fullName evidence="10">G-protein coupled receptors family 1 profile domain-containing protein</fullName>
    </recommendedName>
</protein>
<feature type="transmembrane region" description="Helical" evidence="9">
    <location>
        <begin position="269"/>
        <end position="292"/>
    </location>
</feature>
<dbReference type="GO" id="GO:0042277">
    <property type="term" value="F:peptide binding"/>
    <property type="evidence" value="ECO:0007669"/>
    <property type="project" value="TreeGrafter"/>
</dbReference>
<dbReference type="PANTHER" id="PTHR24229:SF40">
    <property type="entry name" value="ALLATOSTATIN C RECEPTOR 1-RELATED"/>
    <property type="match status" value="1"/>
</dbReference>
<dbReference type="GO" id="GO:0005886">
    <property type="term" value="C:plasma membrane"/>
    <property type="evidence" value="ECO:0007669"/>
    <property type="project" value="UniProtKB-SubCell"/>
</dbReference>
<dbReference type="Proteomes" id="UP000663828">
    <property type="component" value="Unassembled WGS sequence"/>
</dbReference>
<dbReference type="GO" id="GO:0043005">
    <property type="term" value="C:neuron projection"/>
    <property type="evidence" value="ECO:0007669"/>
    <property type="project" value="TreeGrafter"/>
</dbReference>
<evidence type="ECO:0000256" key="6">
    <source>
        <dbReference type="ARBA" id="ARBA00023136"/>
    </source>
</evidence>
<evidence type="ECO:0000313" key="12">
    <source>
        <dbReference type="EMBL" id="CAF1186115.1"/>
    </source>
</evidence>
<keyword evidence="13" id="KW-1185">Reference proteome</keyword>
<evidence type="ECO:0000259" key="10">
    <source>
        <dbReference type="PROSITE" id="PS50262"/>
    </source>
</evidence>
<dbReference type="AlphaFoldDB" id="A0A813R6V5"/>
<evidence type="ECO:0000313" key="11">
    <source>
        <dbReference type="EMBL" id="CAF0779153.1"/>
    </source>
</evidence>
<dbReference type="Proteomes" id="UP000663852">
    <property type="component" value="Unassembled WGS sequence"/>
</dbReference>
<feature type="domain" description="G-protein coupled receptors family 1 profile" evidence="10">
    <location>
        <begin position="32"/>
        <end position="289"/>
    </location>
</feature>
<dbReference type="SUPFAM" id="SSF81321">
    <property type="entry name" value="Family A G protein-coupled receptor-like"/>
    <property type="match status" value="1"/>
</dbReference>
<evidence type="ECO:0000256" key="8">
    <source>
        <dbReference type="ARBA" id="ARBA00023224"/>
    </source>
</evidence>
<feature type="transmembrane region" description="Helical" evidence="9">
    <location>
        <begin position="52"/>
        <end position="76"/>
    </location>
</feature>
<evidence type="ECO:0000256" key="5">
    <source>
        <dbReference type="ARBA" id="ARBA00023040"/>
    </source>
</evidence>
<dbReference type="Gene3D" id="1.20.1070.10">
    <property type="entry name" value="Rhodopsin 7-helix transmembrane proteins"/>
    <property type="match status" value="1"/>
</dbReference>
<accession>A0A813R6V5</accession>
<feature type="transmembrane region" description="Helical" evidence="9">
    <location>
        <begin position="20"/>
        <end position="40"/>
    </location>
</feature>
<evidence type="ECO:0000256" key="3">
    <source>
        <dbReference type="ARBA" id="ARBA00022692"/>
    </source>
</evidence>
<sequence length="337" mass="39143">MSSTDNIKYLNYISTQLNIYVGIIFYVFGVWSNIFCIIMFRTVKKLKRNPSSTYIFAASICSLVLLNTSLLSRSILPGFKFDPSSRFFVWCKLRQYLGQVSAITALFCVVWAMMDQYLSTSNRIRLRHLSTIKNARRLVFLTFVIWFLHGLPLVINNQISVLAPNNVTVCSLSRDLTFQTYTAYVVTPFFLGIIPSFLMVLFAILVYANVNYLHQEQMRTRIQRQLTRMITSQIVLILIGTSAYTTLTIYTLLTVSVPKAPIRQAQENIGLTLALLLSYTGYSFHFYIYMFVSSSFRKHFKELIRKFFRYLSHHYRVINITKLHAQGPRNSMQRYTA</sequence>
<feature type="transmembrane region" description="Helical" evidence="9">
    <location>
        <begin position="96"/>
        <end position="114"/>
    </location>
</feature>
<evidence type="ECO:0000256" key="4">
    <source>
        <dbReference type="ARBA" id="ARBA00022989"/>
    </source>
</evidence>
<keyword evidence="4 9" id="KW-1133">Transmembrane helix</keyword>
<feature type="transmembrane region" description="Helical" evidence="9">
    <location>
        <begin position="135"/>
        <end position="155"/>
    </location>
</feature>
<evidence type="ECO:0000256" key="9">
    <source>
        <dbReference type="SAM" id="Phobius"/>
    </source>
</evidence>
<keyword evidence="3 9" id="KW-0812">Transmembrane</keyword>
<organism evidence="11 13">
    <name type="scientific">Adineta ricciae</name>
    <name type="common">Rotifer</name>
    <dbReference type="NCBI Taxonomy" id="249248"/>
    <lineage>
        <taxon>Eukaryota</taxon>
        <taxon>Metazoa</taxon>
        <taxon>Spiralia</taxon>
        <taxon>Gnathifera</taxon>
        <taxon>Rotifera</taxon>
        <taxon>Eurotatoria</taxon>
        <taxon>Bdelloidea</taxon>
        <taxon>Adinetida</taxon>
        <taxon>Adinetidae</taxon>
        <taxon>Adineta</taxon>
    </lineage>
</organism>
<feature type="transmembrane region" description="Helical" evidence="9">
    <location>
        <begin position="189"/>
        <end position="213"/>
    </location>
</feature>
<evidence type="ECO:0000256" key="1">
    <source>
        <dbReference type="ARBA" id="ARBA00004651"/>
    </source>
</evidence>
<proteinExistence type="predicted"/>
<evidence type="ECO:0000313" key="13">
    <source>
        <dbReference type="Proteomes" id="UP000663828"/>
    </source>
</evidence>
<dbReference type="EMBL" id="CAJNOJ010000140">
    <property type="protein sequence ID" value="CAF1186115.1"/>
    <property type="molecule type" value="Genomic_DNA"/>
</dbReference>
<keyword evidence="5" id="KW-0297">G-protein coupled receptor</keyword>
<evidence type="ECO:0000256" key="2">
    <source>
        <dbReference type="ARBA" id="ARBA00022475"/>
    </source>
</evidence>
<dbReference type="InterPro" id="IPR017452">
    <property type="entry name" value="GPCR_Rhodpsn_7TM"/>
</dbReference>
<keyword evidence="6 9" id="KW-0472">Membrane</keyword>
<dbReference type="OrthoDB" id="10384250at2759"/>
<comment type="caution">
    <text evidence="11">The sequence shown here is derived from an EMBL/GenBank/DDBJ whole genome shotgun (WGS) entry which is preliminary data.</text>
</comment>
<dbReference type="EMBL" id="CAJNOR010000060">
    <property type="protein sequence ID" value="CAF0779153.1"/>
    <property type="molecule type" value="Genomic_DNA"/>
</dbReference>
<dbReference type="GO" id="GO:0004930">
    <property type="term" value="F:G protein-coupled receptor activity"/>
    <property type="evidence" value="ECO:0007669"/>
    <property type="project" value="UniProtKB-KW"/>
</dbReference>
<keyword evidence="2" id="KW-1003">Cell membrane</keyword>
<keyword evidence="7" id="KW-0675">Receptor</keyword>
<dbReference type="PANTHER" id="PTHR24229">
    <property type="entry name" value="NEUROPEPTIDES RECEPTOR"/>
    <property type="match status" value="1"/>
</dbReference>
<dbReference type="PROSITE" id="PS50262">
    <property type="entry name" value="G_PROTEIN_RECEP_F1_2"/>
    <property type="match status" value="1"/>
</dbReference>
<reference evidence="11" key="1">
    <citation type="submission" date="2021-02" db="EMBL/GenBank/DDBJ databases">
        <authorList>
            <person name="Nowell W R."/>
        </authorList>
    </citation>
    <scope>NUCLEOTIDE SEQUENCE</scope>
</reference>
<gene>
    <name evidence="12" type="ORF">EDS130_LOCUS24531</name>
    <name evidence="11" type="ORF">XAT740_LOCUS1872</name>
</gene>
<name>A0A813R6V5_ADIRI</name>
<comment type="subcellular location">
    <subcellularLocation>
        <location evidence="1">Cell membrane</location>
        <topology evidence="1">Multi-pass membrane protein</topology>
    </subcellularLocation>
</comment>
<feature type="transmembrane region" description="Helical" evidence="9">
    <location>
        <begin position="234"/>
        <end position="257"/>
    </location>
</feature>
<evidence type="ECO:0000256" key="7">
    <source>
        <dbReference type="ARBA" id="ARBA00023170"/>
    </source>
</evidence>
<keyword evidence="8" id="KW-0807">Transducer</keyword>